<sequence>MINLFSKRVALKDSLGRISSEKLIENLDEKREELLAGGSIATPSFLGQVNKAKTAKSSGVLFWF</sequence>
<gene>
    <name evidence="1" type="ORF">ACE1B6_26970</name>
</gene>
<dbReference type="EMBL" id="JBHFNS010000093">
    <property type="protein sequence ID" value="MFB2938912.1"/>
    <property type="molecule type" value="Genomic_DNA"/>
</dbReference>
<comment type="caution">
    <text evidence="1">The sequence shown here is derived from an EMBL/GenBank/DDBJ whole genome shotgun (WGS) entry which is preliminary data.</text>
</comment>
<evidence type="ECO:0000313" key="1">
    <source>
        <dbReference type="EMBL" id="MFB2938912.1"/>
    </source>
</evidence>
<keyword evidence="2" id="KW-1185">Reference proteome</keyword>
<reference evidence="1 2" key="1">
    <citation type="submission" date="2024-09" db="EMBL/GenBank/DDBJ databases">
        <title>Floridaenema gen nov. (Aerosakkonemataceae, Aerosakkonematales ord. nov., Cyanobacteria) from benthic tropical and subtropical fresh waters, with the description of four new species.</title>
        <authorList>
            <person name="Moretto J.A."/>
            <person name="Berthold D.E."/>
            <person name="Lefler F.W."/>
            <person name="Huang I.-S."/>
            <person name="Laughinghouse H. IV."/>
        </authorList>
    </citation>
    <scope>NUCLEOTIDE SEQUENCE [LARGE SCALE GENOMIC DNA]</scope>
    <source>
        <strain evidence="1 2">BLCC-F154</strain>
    </source>
</reference>
<protein>
    <submittedName>
        <fullName evidence="1">Uncharacterized protein</fullName>
    </submittedName>
</protein>
<dbReference type="Proteomes" id="UP001576776">
    <property type="component" value="Unassembled WGS sequence"/>
</dbReference>
<organism evidence="1 2">
    <name type="scientific">Floridaenema fluviatile BLCC-F154</name>
    <dbReference type="NCBI Taxonomy" id="3153640"/>
    <lineage>
        <taxon>Bacteria</taxon>
        <taxon>Bacillati</taxon>
        <taxon>Cyanobacteriota</taxon>
        <taxon>Cyanophyceae</taxon>
        <taxon>Oscillatoriophycideae</taxon>
        <taxon>Aerosakkonematales</taxon>
        <taxon>Aerosakkonemataceae</taxon>
        <taxon>Floridanema</taxon>
        <taxon>Floridanema fluviatile</taxon>
    </lineage>
</organism>
<evidence type="ECO:0000313" key="2">
    <source>
        <dbReference type="Proteomes" id="UP001576776"/>
    </source>
</evidence>
<accession>A0ABV4YJ99</accession>
<dbReference type="RefSeq" id="WP_413260394.1">
    <property type="nucleotide sequence ID" value="NZ_JBHFNS010000093.1"/>
</dbReference>
<name>A0ABV4YJ99_9CYAN</name>
<proteinExistence type="predicted"/>